<sequence length="533" mass="60749">MFGKKMKENTVVVLVSSDDKTSARPNKVTNENLESILYQSGWKVCDFNKNLKQSDFIKELITCWKGVHERHINEHESSSLSAEKEIWKPQEAKTKEHISDKIHNNTSGGHYPTSVERETRRPQKAMPQVHVSGENKTAQVSDDDSVVTVVLLGQNSTDKCLIGNTMLGYGCFQPGKSMYQKALGRMGDELLYIINTPDLFWRLCQEPEANTIEEMKPSYTGPRMFLLVLHDKQLSLEEVEMFTKLKDRFGEKMTKNITVVLIDKETSRQSCNLEDVNLKKILQECDERICVFSKDTADSDLVRQLLIHITKTSEKLEADLGRLQEDTSKNVHQKEKDESEQPKTMPGEGVNDNPFAGDCKIITMVLLGMNSDDKCLIGNSILQYDCFVAGKATCERVVARVADQMVYIVNTPDLFHKQSPDPIADSMEEMKPSYVGPRMFIMVLQDKTLSQEEMEMFAQLKERFGKKLLENMFVVLIGSDENNARETFEADKNLKKILDECKETVYVYRSNVKSTELVSQLIGQNMEDKQESE</sequence>
<organism evidence="6 7">
    <name type="scientific">Labeo rohita</name>
    <name type="common">Indian major carp</name>
    <name type="synonym">Cyprinus rohita</name>
    <dbReference type="NCBI Taxonomy" id="84645"/>
    <lineage>
        <taxon>Eukaryota</taxon>
        <taxon>Metazoa</taxon>
        <taxon>Chordata</taxon>
        <taxon>Craniata</taxon>
        <taxon>Vertebrata</taxon>
        <taxon>Euteleostomi</taxon>
        <taxon>Actinopterygii</taxon>
        <taxon>Neopterygii</taxon>
        <taxon>Teleostei</taxon>
        <taxon>Ostariophysi</taxon>
        <taxon>Cypriniformes</taxon>
        <taxon>Cyprinidae</taxon>
        <taxon>Labeoninae</taxon>
        <taxon>Labeonini</taxon>
        <taxon>Labeo</taxon>
    </lineage>
</organism>
<dbReference type="Gene3D" id="3.40.50.300">
    <property type="entry name" value="P-loop containing nucleotide triphosphate hydrolases"/>
    <property type="match status" value="2"/>
</dbReference>
<evidence type="ECO:0000313" key="7">
    <source>
        <dbReference type="Proteomes" id="UP000290572"/>
    </source>
</evidence>
<comment type="similarity">
    <text evidence="1">Belongs to the TRAFAC class TrmE-Era-EngA-EngB-Septin-like GTPase superfamily. AIG1/Toc34/Toc159-like paraseptin GTPase family. IAN subfamily.</text>
</comment>
<dbReference type="AlphaFoldDB" id="A0A498MYC3"/>
<dbReference type="InterPro" id="IPR006703">
    <property type="entry name" value="G_AIG1"/>
</dbReference>
<dbReference type="Pfam" id="PF04548">
    <property type="entry name" value="AIG1"/>
    <property type="match status" value="2"/>
</dbReference>
<evidence type="ECO:0000259" key="5">
    <source>
        <dbReference type="Pfam" id="PF04548"/>
    </source>
</evidence>
<dbReference type="InterPro" id="IPR045058">
    <property type="entry name" value="GIMA/IAN/Toc"/>
</dbReference>
<dbReference type="InterPro" id="IPR027417">
    <property type="entry name" value="P-loop_NTPase"/>
</dbReference>
<dbReference type="EMBL" id="QBIY01012534">
    <property type="protein sequence ID" value="RXN24524.1"/>
    <property type="molecule type" value="Genomic_DNA"/>
</dbReference>
<keyword evidence="7" id="KW-1185">Reference proteome</keyword>
<feature type="compositionally biased region" description="Basic and acidic residues" evidence="4">
    <location>
        <begin position="322"/>
        <end position="341"/>
    </location>
</feature>
<keyword evidence="3" id="KW-0342">GTP-binding</keyword>
<comment type="caution">
    <text evidence="6">The sequence shown here is derived from an EMBL/GenBank/DDBJ whole genome shotgun (WGS) entry which is preliminary data.</text>
</comment>
<feature type="domain" description="AIG1-type G" evidence="5">
    <location>
        <begin position="148"/>
        <end position="334"/>
    </location>
</feature>
<evidence type="ECO:0000256" key="2">
    <source>
        <dbReference type="ARBA" id="ARBA00022741"/>
    </source>
</evidence>
<feature type="domain" description="AIG1-type G" evidence="5">
    <location>
        <begin position="363"/>
        <end position="511"/>
    </location>
</feature>
<gene>
    <name evidence="6" type="ORF">ROHU_022206</name>
</gene>
<evidence type="ECO:0000256" key="4">
    <source>
        <dbReference type="SAM" id="MobiDB-lite"/>
    </source>
</evidence>
<keyword evidence="2" id="KW-0547">Nucleotide-binding</keyword>
<dbReference type="Proteomes" id="UP000290572">
    <property type="component" value="Unassembled WGS sequence"/>
</dbReference>
<feature type="region of interest" description="Disordered" evidence="4">
    <location>
        <begin position="91"/>
        <end position="138"/>
    </location>
</feature>
<evidence type="ECO:0000256" key="3">
    <source>
        <dbReference type="ARBA" id="ARBA00023134"/>
    </source>
</evidence>
<proteinExistence type="inferred from homology"/>
<feature type="region of interest" description="Disordered" evidence="4">
    <location>
        <begin position="322"/>
        <end position="352"/>
    </location>
</feature>
<dbReference type="PANTHER" id="PTHR10903">
    <property type="entry name" value="GTPASE, IMAP FAMILY MEMBER-RELATED"/>
    <property type="match status" value="1"/>
</dbReference>
<accession>A0A498MYC3</accession>
<dbReference type="GO" id="GO:0005525">
    <property type="term" value="F:GTP binding"/>
    <property type="evidence" value="ECO:0007669"/>
    <property type="project" value="UniProtKB-KW"/>
</dbReference>
<dbReference type="PANTHER" id="PTHR10903:SF186">
    <property type="entry name" value="GTPASE IMAP FAMILY MEMBER 4-LIKE-RELATED"/>
    <property type="match status" value="1"/>
</dbReference>
<evidence type="ECO:0000256" key="1">
    <source>
        <dbReference type="ARBA" id="ARBA00008535"/>
    </source>
</evidence>
<feature type="compositionally biased region" description="Basic and acidic residues" evidence="4">
    <location>
        <begin position="91"/>
        <end position="103"/>
    </location>
</feature>
<reference evidence="6 7" key="1">
    <citation type="submission" date="2018-03" db="EMBL/GenBank/DDBJ databases">
        <title>Draft genome sequence of Rohu Carp (Labeo rohita).</title>
        <authorList>
            <person name="Das P."/>
            <person name="Kushwaha B."/>
            <person name="Joshi C.G."/>
            <person name="Kumar D."/>
            <person name="Nagpure N.S."/>
            <person name="Sahoo L."/>
            <person name="Das S.P."/>
            <person name="Bit A."/>
            <person name="Patnaik S."/>
            <person name="Meher P.K."/>
            <person name="Jayasankar P."/>
            <person name="Koringa P.G."/>
            <person name="Patel N.V."/>
            <person name="Hinsu A.T."/>
            <person name="Kumar R."/>
            <person name="Pandey M."/>
            <person name="Agarwal S."/>
            <person name="Srivastava S."/>
            <person name="Singh M."/>
            <person name="Iquebal M.A."/>
            <person name="Jaiswal S."/>
            <person name="Angadi U.B."/>
            <person name="Kumar N."/>
            <person name="Raza M."/>
            <person name="Shah T.M."/>
            <person name="Rai A."/>
            <person name="Jena J.K."/>
        </authorList>
    </citation>
    <scope>NUCLEOTIDE SEQUENCE [LARGE SCALE GENOMIC DNA]</scope>
    <source>
        <strain evidence="6">DASCIFA01</strain>
        <tissue evidence="6">Testis</tissue>
    </source>
</reference>
<protein>
    <submittedName>
        <fullName evidence="6">GTPase IMAP family member 8-like protein</fullName>
    </submittedName>
</protein>
<name>A0A498MYC3_LABRO</name>
<evidence type="ECO:0000313" key="6">
    <source>
        <dbReference type="EMBL" id="RXN24524.1"/>
    </source>
</evidence>
<dbReference type="STRING" id="84645.A0A498MYC3"/>